<dbReference type="EMBL" id="CP046236">
    <property type="protein sequence ID" value="WFD48113.1"/>
    <property type="molecule type" value="Genomic_DNA"/>
</dbReference>
<evidence type="ECO:0000313" key="1">
    <source>
        <dbReference type="EMBL" id="WFD48113.1"/>
    </source>
</evidence>
<keyword evidence="2" id="KW-1185">Reference proteome</keyword>
<dbReference type="InterPro" id="IPR050464">
    <property type="entry name" value="Zeta_carotene_desat/Oxidored"/>
</dbReference>
<dbReference type="Proteomes" id="UP000818624">
    <property type="component" value="Chromosome 3"/>
</dbReference>
<evidence type="ECO:0008006" key="3">
    <source>
        <dbReference type="Google" id="ProtNLM"/>
    </source>
</evidence>
<dbReference type="PANTHER" id="PTHR42923:SF42">
    <property type="entry name" value="AMINE OXIDASE DOMAIN-CONTAINING PROTEIN"/>
    <property type="match status" value="1"/>
</dbReference>
<protein>
    <recommendedName>
        <fullName evidence="3">Amine oxidase domain-containing protein</fullName>
    </recommendedName>
</protein>
<name>A0ABY8ERA4_MALFU</name>
<dbReference type="Gene3D" id="3.50.50.60">
    <property type="entry name" value="FAD/NAD(P)-binding domain"/>
    <property type="match status" value="1"/>
</dbReference>
<accession>A0ABY8ERA4</accession>
<evidence type="ECO:0000313" key="2">
    <source>
        <dbReference type="Proteomes" id="UP000818624"/>
    </source>
</evidence>
<sequence length="520" mass="58286">MTSTCSPDVRVAVVGSGLAGLATAYHLAQTPPDKGRCIHVDLFERQPKLGMDADSISVERDGQEVRVDVPMRSFSEGYYPELLALYRSLGIKFRTSRFTFAFSSCTDQAETMKRQHGPDPLLLYDGRRQKRKVHLYPPPAGLVDRVHAWFSFLRVAVSYVLLNMLAMYHSYFQHTTNPHHALAKLTFLAWCQRTCLTRRFTNDLLFPLFASIMTTDLEAVKQLPAAEMLEYIARTFLSLHYTVEGGVQLVVQALAKPMPADHIHLGTSIVDLVPHASEDGVRRVVVRAKTQDGTMLDLAPYDHLVFATQCTQTAQLLSLYERHLVPQHDADLARCQQVKDALAHMRYEQSTVVCHTDTTILPADRALWRDLNLVSADPNTPPPRYTMATHIVWRGDAASQTVMQTTNPLAWLYPDPDCIIRTSTFERFVLTLAGRDARRAFFRHASGRRDTDAYQNARRQLRLGPLQGRPAAKTDTQPLPGIWLTGSWSFGVPLLEGCVSSARLVATSLLEDAGYTTAHV</sequence>
<dbReference type="SUPFAM" id="SSF51905">
    <property type="entry name" value="FAD/NAD(P)-binding domain"/>
    <property type="match status" value="1"/>
</dbReference>
<proteinExistence type="predicted"/>
<dbReference type="InterPro" id="IPR036188">
    <property type="entry name" value="FAD/NAD-bd_sf"/>
</dbReference>
<dbReference type="Pfam" id="PF13450">
    <property type="entry name" value="NAD_binding_8"/>
    <property type="match status" value="1"/>
</dbReference>
<gene>
    <name evidence="1" type="ORF">GLX27_002781</name>
</gene>
<dbReference type="PANTHER" id="PTHR42923">
    <property type="entry name" value="PROTOPORPHYRINOGEN OXIDASE"/>
    <property type="match status" value="1"/>
</dbReference>
<reference evidence="1 2" key="1">
    <citation type="journal article" date="2020" name="Elife">
        <title>Loss of centromere function drives karyotype evolution in closely related Malassezia species.</title>
        <authorList>
            <person name="Sankaranarayanan S.R."/>
            <person name="Ianiri G."/>
            <person name="Coelho M.A."/>
            <person name="Reza M.H."/>
            <person name="Thimmappa B.C."/>
            <person name="Ganguly P."/>
            <person name="Vadnala R.N."/>
            <person name="Sun S."/>
            <person name="Siddharthan R."/>
            <person name="Tellgren-Roth C."/>
            <person name="Dawson T.L."/>
            <person name="Heitman J."/>
            <person name="Sanyal K."/>
        </authorList>
    </citation>
    <scope>NUCLEOTIDE SEQUENCE [LARGE SCALE GENOMIC DNA]</scope>
    <source>
        <strain evidence="1">CBS14141</strain>
    </source>
</reference>
<organism evidence="1 2">
    <name type="scientific">Malassezia furfur</name>
    <name type="common">Pityriasis versicolor infection agent</name>
    <name type="synonym">Pityrosporum furfur</name>
    <dbReference type="NCBI Taxonomy" id="55194"/>
    <lineage>
        <taxon>Eukaryota</taxon>
        <taxon>Fungi</taxon>
        <taxon>Dikarya</taxon>
        <taxon>Basidiomycota</taxon>
        <taxon>Ustilaginomycotina</taxon>
        <taxon>Malasseziomycetes</taxon>
        <taxon>Malasseziales</taxon>
        <taxon>Malasseziaceae</taxon>
        <taxon>Malassezia</taxon>
    </lineage>
</organism>